<comment type="caution">
    <text evidence="2">The sequence shown here is derived from an EMBL/GenBank/DDBJ whole genome shotgun (WGS) entry which is preliminary data.</text>
</comment>
<dbReference type="EMBL" id="JAHMHR010000004">
    <property type="protein sequence ID" value="KAK1691676.1"/>
    <property type="molecule type" value="Genomic_DNA"/>
</dbReference>
<evidence type="ECO:0000313" key="2">
    <source>
        <dbReference type="EMBL" id="KAK1691676.1"/>
    </source>
</evidence>
<accession>A0AAJ0F1G9</accession>
<dbReference type="RefSeq" id="XP_060435371.1">
    <property type="nucleotide sequence ID" value="XM_060566420.1"/>
</dbReference>
<protein>
    <submittedName>
        <fullName evidence="2">Uncharacterized protein</fullName>
    </submittedName>
</protein>
<sequence length="139" mass="15693">MSVNRDSFRRSRSLSRSDAEAPRPIPIHQIRERLPPPTFPQSFFRVFKLWADVLFAFLRGINETETPTLILHCFFRHIDMADEAGGILHITSSLKISTLVSHQCSPSARISAESSTSAEWCHLFFRLSGIVVRALKVGA</sequence>
<reference evidence="2" key="1">
    <citation type="submission" date="2021-06" db="EMBL/GenBank/DDBJ databases">
        <title>Comparative genomics, transcriptomics and evolutionary studies reveal genomic signatures of adaptation to plant cell wall in hemibiotrophic fungi.</title>
        <authorList>
            <consortium name="DOE Joint Genome Institute"/>
            <person name="Baroncelli R."/>
            <person name="Diaz J.F."/>
            <person name="Benocci T."/>
            <person name="Peng M."/>
            <person name="Battaglia E."/>
            <person name="Haridas S."/>
            <person name="Andreopoulos W."/>
            <person name="Labutti K."/>
            <person name="Pangilinan J."/>
            <person name="Floch G.L."/>
            <person name="Makela M.R."/>
            <person name="Henrissat B."/>
            <person name="Grigoriev I.V."/>
            <person name="Crouch J.A."/>
            <person name="De Vries R.P."/>
            <person name="Sukno S.A."/>
            <person name="Thon M.R."/>
        </authorList>
    </citation>
    <scope>NUCLEOTIDE SEQUENCE</scope>
    <source>
        <strain evidence="2">CBS 193.32</strain>
    </source>
</reference>
<feature type="region of interest" description="Disordered" evidence="1">
    <location>
        <begin position="1"/>
        <end position="20"/>
    </location>
</feature>
<keyword evidence="3" id="KW-1185">Reference proteome</keyword>
<dbReference type="GeneID" id="85450946"/>
<dbReference type="Proteomes" id="UP001224890">
    <property type="component" value="Unassembled WGS sequence"/>
</dbReference>
<proteinExistence type="predicted"/>
<name>A0AAJ0F1G9_9PEZI</name>
<organism evidence="2 3">
    <name type="scientific">Colletotrichum godetiae</name>
    <dbReference type="NCBI Taxonomy" id="1209918"/>
    <lineage>
        <taxon>Eukaryota</taxon>
        <taxon>Fungi</taxon>
        <taxon>Dikarya</taxon>
        <taxon>Ascomycota</taxon>
        <taxon>Pezizomycotina</taxon>
        <taxon>Sordariomycetes</taxon>
        <taxon>Hypocreomycetidae</taxon>
        <taxon>Glomerellales</taxon>
        <taxon>Glomerellaceae</taxon>
        <taxon>Colletotrichum</taxon>
        <taxon>Colletotrichum acutatum species complex</taxon>
    </lineage>
</organism>
<dbReference type="AlphaFoldDB" id="A0AAJ0F1G9"/>
<gene>
    <name evidence="2" type="ORF">BDP55DRAFT_271688</name>
</gene>
<evidence type="ECO:0000256" key="1">
    <source>
        <dbReference type="SAM" id="MobiDB-lite"/>
    </source>
</evidence>
<evidence type="ECO:0000313" key="3">
    <source>
        <dbReference type="Proteomes" id="UP001224890"/>
    </source>
</evidence>